<comment type="caution">
    <text evidence="1">The sequence shown here is derived from an EMBL/GenBank/DDBJ whole genome shotgun (WGS) entry which is preliminary data.</text>
</comment>
<evidence type="ECO:0000313" key="1">
    <source>
        <dbReference type="EMBL" id="TKH18497.1"/>
    </source>
</evidence>
<name>A0A4U2N2I8_9BACI</name>
<accession>A0A4U2N2I8</accession>
<proteinExistence type="predicted"/>
<reference evidence="3 4" key="1">
    <citation type="journal article" date="2019" name="Environ. Microbiol.">
        <title>An active ?-lactamase is a part of an orchestrated cell wall stress resistance network of Bacillus subtilis and related rhizosphere species.</title>
        <authorList>
            <person name="Bucher T."/>
            <person name="Keren-Paz A."/>
            <person name="Hausser J."/>
            <person name="Olender T."/>
            <person name="Cytryn E."/>
            <person name="Kolodkin-Gal I."/>
        </authorList>
    </citation>
    <scope>NUCLEOTIDE SEQUENCE [LARGE SCALE GENOMIC DNA]</scope>
    <source>
        <strain evidence="2 3">I5</strain>
        <strain evidence="1 4">I71</strain>
    </source>
</reference>
<dbReference type="Proteomes" id="UP000305222">
    <property type="component" value="Unassembled WGS sequence"/>
</dbReference>
<dbReference type="Proteomes" id="UP000306037">
    <property type="component" value="Unassembled WGS sequence"/>
</dbReference>
<dbReference type="AlphaFoldDB" id="A0A4U2N2I8"/>
<evidence type="ECO:0000313" key="4">
    <source>
        <dbReference type="Proteomes" id="UP000306037"/>
    </source>
</evidence>
<dbReference type="EMBL" id="SZON01000390">
    <property type="protein sequence ID" value="TKI96193.1"/>
    <property type="molecule type" value="Genomic_DNA"/>
</dbReference>
<evidence type="ECO:0000313" key="3">
    <source>
        <dbReference type="Proteomes" id="UP000305222"/>
    </source>
</evidence>
<organism evidence="1 4">
    <name type="scientific">Bacillus wiedmannii</name>
    <dbReference type="NCBI Taxonomy" id="1890302"/>
    <lineage>
        <taxon>Bacteria</taxon>
        <taxon>Bacillati</taxon>
        <taxon>Bacillota</taxon>
        <taxon>Bacilli</taxon>
        <taxon>Bacillales</taxon>
        <taxon>Bacillaceae</taxon>
        <taxon>Bacillus</taxon>
        <taxon>Bacillus cereus group</taxon>
    </lineage>
</organism>
<gene>
    <name evidence="1" type="ORF">FC694_04870</name>
    <name evidence="2" type="ORF">FC699_11200</name>
</gene>
<evidence type="ECO:0000313" key="2">
    <source>
        <dbReference type="EMBL" id="TKI96193.1"/>
    </source>
</evidence>
<sequence length="60" mass="6901">MNHKGRGGVFEKRPLFCLSAFVGKSIYCKNRRYNLSCGRYIVKIADIFQVAVDIFEKSLI</sequence>
<protein>
    <submittedName>
        <fullName evidence="1">Uncharacterized protein</fullName>
    </submittedName>
</protein>
<dbReference type="EMBL" id="SZOM01000031">
    <property type="protein sequence ID" value="TKH18497.1"/>
    <property type="molecule type" value="Genomic_DNA"/>
</dbReference>